<dbReference type="EMBL" id="JACZDF010000004">
    <property type="protein sequence ID" value="MBD9699656.1"/>
    <property type="molecule type" value="Genomic_DNA"/>
</dbReference>
<dbReference type="InterPro" id="IPR002509">
    <property type="entry name" value="NODB_dom"/>
</dbReference>
<comment type="caution">
    <text evidence="3">The sequence shown here is derived from an EMBL/GenBank/DDBJ whole genome shotgun (WGS) entry which is preliminary data.</text>
</comment>
<dbReference type="Gene3D" id="3.20.20.370">
    <property type="entry name" value="Glycoside hydrolase/deacetylase"/>
    <property type="match status" value="1"/>
</dbReference>
<feature type="domain" description="NodB homology" evidence="2">
    <location>
        <begin position="56"/>
        <end position="234"/>
    </location>
</feature>
<proteinExistence type="predicted"/>
<evidence type="ECO:0000256" key="1">
    <source>
        <dbReference type="SAM" id="MobiDB-lite"/>
    </source>
</evidence>
<reference evidence="3 4" key="1">
    <citation type="submission" date="2020-09" db="EMBL/GenBank/DDBJ databases">
        <title>Flavimobilis rhizosphaerae sp. nov., isolated from rhizosphere soil of Spartina alterniflora.</title>
        <authorList>
            <person name="Hanqin C."/>
        </authorList>
    </citation>
    <scope>NUCLEOTIDE SEQUENCE [LARGE SCALE GENOMIC DNA]</scope>
    <source>
        <strain evidence="3 4">GY 10621</strain>
    </source>
</reference>
<evidence type="ECO:0000313" key="3">
    <source>
        <dbReference type="EMBL" id="MBD9699656.1"/>
    </source>
</evidence>
<sequence>MATVAAVGALGAVGGSVAQAARSDRRPPTYRVSPRPETRTTACASRVVWRAGCAEPLVALTFDDGPDPRWTPLVLEILARHDARATFFQHGSAAREHPGIARAVVEGGHEIGSHGWDHTDLTRYEAAECLDHLTRTHEALVDVTGTTPRWLRPPYGRMDAPVLYAAAELDYDVALWSHHLPTDGAEAKVDRDLATASPGMVILCHDGRGTPAESLYAAVERLVRTLTERGMRFVTMSEIVDAVPAHR</sequence>
<keyword evidence="4" id="KW-1185">Reference proteome</keyword>
<dbReference type="PANTHER" id="PTHR10587:SF137">
    <property type="entry name" value="4-DEOXY-4-FORMAMIDO-L-ARABINOSE-PHOSPHOUNDECAPRENOL DEFORMYLASE ARND-RELATED"/>
    <property type="match status" value="1"/>
</dbReference>
<evidence type="ECO:0000259" key="2">
    <source>
        <dbReference type="PROSITE" id="PS51677"/>
    </source>
</evidence>
<dbReference type="Pfam" id="PF01522">
    <property type="entry name" value="Polysacc_deac_1"/>
    <property type="match status" value="1"/>
</dbReference>
<dbReference type="InterPro" id="IPR050248">
    <property type="entry name" value="Polysacc_deacetylase_ArnD"/>
</dbReference>
<dbReference type="PANTHER" id="PTHR10587">
    <property type="entry name" value="GLYCOSYL TRANSFERASE-RELATED"/>
    <property type="match status" value="1"/>
</dbReference>
<name>A0ABR9DTB4_9MICO</name>
<evidence type="ECO:0000313" key="4">
    <source>
        <dbReference type="Proteomes" id="UP000642107"/>
    </source>
</evidence>
<organism evidence="3 4">
    <name type="scientific">Flavimobilis rhizosphaerae</name>
    <dbReference type="NCBI Taxonomy" id="2775421"/>
    <lineage>
        <taxon>Bacteria</taxon>
        <taxon>Bacillati</taxon>
        <taxon>Actinomycetota</taxon>
        <taxon>Actinomycetes</taxon>
        <taxon>Micrococcales</taxon>
        <taxon>Jonesiaceae</taxon>
        <taxon>Flavimobilis</taxon>
    </lineage>
</organism>
<dbReference type="PROSITE" id="PS51677">
    <property type="entry name" value="NODB"/>
    <property type="match status" value="1"/>
</dbReference>
<accession>A0ABR9DTB4</accession>
<dbReference type="CDD" id="cd10917">
    <property type="entry name" value="CE4_NodB_like_6s_7s"/>
    <property type="match status" value="1"/>
</dbReference>
<gene>
    <name evidence="3" type="ORF">IGS67_09170</name>
</gene>
<dbReference type="Proteomes" id="UP000642107">
    <property type="component" value="Unassembled WGS sequence"/>
</dbReference>
<protein>
    <submittedName>
        <fullName evidence="3">Polysaccharide deacetylase family protein</fullName>
    </submittedName>
</protein>
<dbReference type="InterPro" id="IPR011330">
    <property type="entry name" value="Glyco_hydro/deAcase_b/a-brl"/>
</dbReference>
<feature type="region of interest" description="Disordered" evidence="1">
    <location>
        <begin position="17"/>
        <end position="37"/>
    </location>
</feature>
<dbReference type="SUPFAM" id="SSF88713">
    <property type="entry name" value="Glycoside hydrolase/deacetylase"/>
    <property type="match status" value="1"/>
</dbReference>